<dbReference type="RefSeq" id="XP_029764980.1">
    <property type="nucleotide sequence ID" value="XM_029904735.1"/>
</dbReference>
<dbReference type="GeneID" id="40747041"/>
<evidence type="ECO:0000256" key="1">
    <source>
        <dbReference type="SAM" id="MobiDB-lite"/>
    </source>
</evidence>
<feature type="compositionally biased region" description="Low complexity" evidence="1">
    <location>
        <begin position="303"/>
        <end position="321"/>
    </location>
</feature>
<protein>
    <submittedName>
        <fullName evidence="2">Uncharacterized protein</fullName>
    </submittedName>
</protein>
<gene>
    <name evidence="2" type="ORF">M438DRAFT_342342</name>
</gene>
<feature type="region of interest" description="Disordered" evidence="1">
    <location>
        <begin position="302"/>
        <end position="323"/>
    </location>
</feature>
<evidence type="ECO:0000313" key="3">
    <source>
        <dbReference type="Proteomes" id="UP000030706"/>
    </source>
</evidence>
<dbReference type="OrthoDB" id="3557758at2759"/>
<feature type="region of interest" description="Disordered" evidence="1">
    <location>
        <begin position="1"/>
        <end position="130"/>
    </location>
</feature>
<feature type="region of interest" description="Disordered" evidence="1">
    <location>
        <begin position="214"/>
        <end position="257"/>
    </location>
</feature>
<dbReference type="EMBL" id="KL584975">
    <property type="protein sequence ID" value="KEQ88793.1"/>
    <property type="molecule type" value="Genomic_DNA"/>
</dbReference>
<feature type="compositionally biased region" description="Low complexity" evidence="1">
    <location>
        <begin position="9"/>
        <end position="33"/>
    </location>
</feature>
<feature type="compositionally biased region" description="Low complexity" evidence="1">
    <location>
        <begin position="66"/>
        <end position="80"/>
    </location>
</feature>
<evidence type="ECO:0000313" key="2">
    <source>
        <dbReference type="EMBL" id="KEQ88793.1"/>
    </source>
</evidence>
<dbReference type="Proteomes" id="UP000030706">
    <property type="component" value="Unassembled WGS sequence"/>
</dbReference>
<dbReference type="AlphaFoldDB" id="A0A074XT52"/>
<name>A0A074XT52_AURPU</name>
<accession>A0A074XT52</accession>
<reference evidence="2 3" key="1">
    <citation type="journal article" date="2014" name="BMC Genomics">
        <title>Genome sequencing of four Aureobasidium pullulans varieties: biotechnological potential, stress tolerance, and description of new species.</title>
        <authorList>
            <person name="Gostin Ar C."/>
            <person name="Ohm R.A."/>
            <person name="Kogej T."/>
            <person name="Sonjak S."/>
            <person name="Turk M."/>
            <person name="Zajc J."/>
            <person name="Zalar P."/>
            <person name="Grube M."/>
            <person name="Sun H."/>
            <person name="Han J."/>
            <person name="Sharma A."/>
            <person name="Chiniquy J."/>
            <person name="Ngan C.Y."/>
            <person name="Lipzen A."/>
            <person name="Barry K."/>
            <person name="Grigoriev I.V."/>
            <person name="Gunde-Cimerman N."/>
        </authorList>
    </citation>
    <scope>NUCLEOTIDE SEQUENCE [LARGE SCALE GENOMIC DNA]</scope>
    <source>
        <strain evidence="2 3">EXF-150</strain>
    </source>
</reference>
<keyword evidence="3" id="KW-1185">Reference proteome</keyword>
<organism evidence="2 3">
    <name type="scientific">Aureobasidium pullulans EXF-150</name>
    <dbReference type="NCBI Taxonomy" id="1043002"/>
    <lineage>
        <taxon>Eukaryota</taxon>
        <taxon>Fungi</taxon>
        <taxon>Dikarya</taxon>
        <taxon>Ascomycota</taxon>
        <taxon>Pezizomycotina</taxon>
        <taxon>Dothideomycetes</taxon>
        <taxon>Dothideomycetidae</taxon>
        <taxon>Dothideales</taxon>
        <taxon>Saccotheciaceae</taxon>
        <taxon>Aureobasidium</taxon>
    </lineage>
</organism>
<sequence length="437" mass="47950">MPARKHPSSSDVAISSSPTSPHPKSSLRRLSSLANLHQFNPFNSFNRRRSSHGTQASDDDPYLLNPYQQQPKSQSRRQSYMSLSEDPMPALPRSRTFGHLPLTRTRQSSKPPVSMPPPSRIPTPSGSLTAKGRLASATKSILKVGNRRALVRSDTEPLLAPHRSHDVPASTRVINENLSQSASKPASEFKLLQLNLPEVPLDPSATNMHRFRSSFNALKRPQTPVSRAPPNLPRRDSLQPPTPRTPITTLPPGKLALNSSINAAKPRRQTMLSPDIAPLHSLCETTPLRASMNPDIQSRQLLTPRAAPTSSPPSYTRPSATHLQPDDATSNVNIASDLVTSAQSMAYWSGRLMSQFDRHRNDRLQKCMCRGELSATYLENDLNLCLKELKDKCVTDAAKLSFAMFKARVYVKAGTLVTTKGKAESGAEGRSQDVGEA</sequence>
<proteinExistence type="predicted"/>
<feature type="compositionally biased region" description="Polar residues" evidence="1">
    <location>
        <begin position="34"/>
        <end position="45"/>
    </location>
</feature>
<dbReference type="HOGENOM" id="CLU_630004_0_0_1"/>